<evidence type="ECO:0000259" key="2">
    <source>
        <dbReference type="Pfam" id="PF04101"/>
    </source>
</evidence>
<dbReference type="Pfam" id="PF04101">
    <property type="entry name" value="Glyco_tran_28_C"/>
    <property type="match status" value="1"/>
</dbReference>
<evidence type="ECO:0000256" key="1">
    <source>
        <dbReference type="SAM" id="MobiDB-lite"/>
    </source>
</evidence>
<organism evidence="3">
    <name type="scientific">hydrothermal vent metagenome</name>
    <dbReference type="NCBI Taxonomy" id="652676"/>
    <lineage>
        <taxon>unclassified sequences</taxon>
        <taxon>metagenomes</taxon>
        <taxon>ecological metagenomes</taxon>
    </lineage>
</organism>
<gene>
    <name evidence="3" type="ORF">MNBD_ALPHA03-46</name>
</gene>
<reference evidence="3" key="1">
    <citation type="submission" date="2018-06" db="EMBL/GenBank/DDBJ databases">
        <authorList>
            <person name="Zhirakovskaya E."/>
        </authorList>
    </citation>
    <scope>NUCLEOTIDE SEQUENCE</scope>
</reference>
<dbReference type="PANTHER" id="PTHR21015">
    <property type="entry name" value="UDP-N-ACETYLGLUCOSAMINE--N-ACETYLMURAMYL-(PENTAPEPTIDE) PYROPHOSPHORYL-UNDECAPRENOL N-ACETYLGLUCOSAMINE TRANSFERASE 1"/>
    <property type="match status" value="1"/>
</dbReference>
<proteinExistence type="predicted"/>
<evidence type="ECO:0000313" key="3">
    <source>
        <dbReference type="EMBL" id="VAX03468.1"/>
    </source>
</evidence>
<dbReference type="EC" id="2.4.1.227" evidence="3"/>
<dbReference type="EMBL" id="UOFW01000049">
    <property type="protein sequence ID" value="VAX03468.1"/>
    <property type="molecule type" value="Genomic_DNA"/>
</dbReference>
<dbReference type="InterPro" id="IPR007235">
    <property type="entry name" value="Glyco_trans_28_C"/>
</dbReference>
<dbReference type="AlphaFoldDB" id="A0A3B1AVY3"/>
<accession>A0A3B1AVY3</accession>
<dbReference type="PANTHER" id="PTHR21015:SF22">
    <property type="entry name" value="GLYCOSYLTRANSFERASE"/>
    <property type="match status" value="1"/>
</dbReference>
<sequence>MAVELSTFIPNIAQSLEWSHLVIGRAGASTIAELTASGRAGILVPYPYATDNHQIENSREMVIAGGAWLFNQKEFTAAELAKLLQRLAKRPRDVWRASEDARKIGKPYATKDLADLVERLALVKGDSRSIRIEKPENTKREEDVNDSASEKPAILRGFR</sequence>
<feature type="compositionally biased region" description="Basic and acidic residues" evidence="1">
    <location>
        <begin position="133"/>
        <end position="142"/>
    </location>
</feature>
<name>A0A3B1AVY3_9ZZZZ</name>
<dbReference type="GO" id="GO:0050511">
    <property type="term" value="F:undecaprenyldiphospho-muramoylpentapeptide beta-N-acetylglucosaminyltransferase activity"/>
    <property type="evidence" value="ECO:0007669"/>
    <property type="project" value="TreeGrafter"/>
</dbReference>
<protein>
    <submittedName>
        <fullName evidence="3">UDP-N-acetylglucosamine--N-acetylmuramyl-(Pentapeptide) pyrophosphoryl-undecaprenol N-acetylglucosamine transferase</fullName>
        <ecNumber evidence="3">2.4.1.227</ecNumber>
    </submittedName>
</protein>
<dbReference type="Gene3D" id="3.40.50.2000">
    <property type="entry name" value="Glycogen Phosphorylase B"/>
    <property type="match status" value="1"/>
</dbReference>
<keyword evidence="3" id="KW-0808">Transferase</keyword>
<dbReference type="SUPFAM" id="SSF53756">
    <property type="entry name" value="UDP-Glycosyltransferase/glycogen phosphorylase"/>
    <property type="match status" value="1"/>
</dbReference>
<dbReference type="CDD" id="cd03785">
    <property type="entry name" value="GT28_MurG"/>
    <property type="match status" value="1"/>
</dbReference>
<keyword evidence="3" id="KW-0328">Glycosyltransferase</keyword>
<feature type="domain" description="Glycosyl transferase family 28 C-terminal" evidence="2">
    <location>
        <begin position="3"/>
        <end position="98"/>
    </location>
</feature>
<feature type="region of interest" description="Disordered" evidence="1">
    <location>
        <begin position="133"/>
        <end position="159"/>
    </location>
</feature>